<proteinExistence type="predicted"/>
<dbReference type="AlphaFoldDB" id="A0A1Y1YCN6"/>
<name>A0A1Y1YCN6_9PLEO</name>
<feature type="compositionally biased region" description="Polar residues" evidence="1">
    <location>
        <begin position="40"/>
        <end position="59"/>
    </location>
</feature>
<accession>A0A1Y1YCN6</accession>
<evidence type="ECO:0000313" key="2">
    <source>
        <dbReference type="EMBL" id="ORX95693.1"/>
    </source>
</evidence>
<reference evidence="2 3" key="1">
    <citation type="submission" date="2016-07" db="EMBL/GenBank/DDBJ databases">
        <title>Pervasive Adenine N6-methylation of Active Genes in Fungi.</title>
        <authorList>
            <consortium name="DOE Joint Genome Institute"/>
            <person name="Mondo S.J."/>
            <person name="Dannebaum R.O."/>
            <person name="Kuo R.C."/>
            <person name="Labutti K."/>
            <person name="Haridas S."/>
            <person name="Kuo A."/>
            <person name="Salamov A."/>
            <person name="Ahrendt S.R."/>
            <person name="Lipzen A."/>
            <person name="Sullivan W."/>
            <person name="Andreopoulos W.B."/>
            <person name="Clum A."/>
            <person name="Lindquist E."/>
            <person name="Daum C."/>
            <person name="Ramamoorthy G.K."/>
            <person name="Gryganskyi A."/>
            <person name="Culley D."/>
            <person name="Magnuson J.K."/>
            <person name="James T.Y."/>
            <person name="O'Malley M.A."/>
            <person name="Stajich J.E."/>
            <person name="Spatafora J.W."/>
            <person name="Visel A."/>
            <person name="Grigoriev I.V."/>
        </authorList>
    </citation>
    <scope>NUCLEOTIDE SEQUENCE [LARGE SCALE GENOMIC DNA]</scope>
    <source>
        <strain evidence="2 3">CBS 115471</strain>
    </source>
</reference>
<dbReference type="Proteomes" id="UP000193144">
    <property type="component" value="Unassembled WGS sequence"/>
</dbReference>
<evidence type="ECO:0000313" key="3">
    <source>
        <dbReference type="Proteomes" id="UP000193144"/>
    </source>
</evidence>
<feature type="compositionally biased region" description="Basic and acidic residues" evidence="1">
    <location>
        <begin position="1"/>
        <end position="39"/>
    </location>
</feature>
<keyword evidence="3" id="KW-1185">Reference proteome</keyword>
<evidence type="ECO:0000256" key="1">
    <source>
        <dbReference type="SAM" id="MobiDB-lite"/>
    </source>
</evidence>
<dbReference type="EMBL" id="MCFA01000272">
    <property type="protein sequence ID" value="ORX95693.1"/>
    <property type="molecule type" value="Genomic_DNA"/>
</dbReference>
<gene>
    <name evidence="2" type="ORF">BCR34DRAFT_193861</name>
</gene>
<sequence>MPRPKFDTARNNENRHKPSAKKEKARQDRKQKTEPRRSESNTPSPASPAVTNNRASHSPDQPRQEARLDILQGSPYPVPNRPSLFQGQLGRPYQGRPEARFGPDVFSPPFNPLPFAEVYPDQLIEWVRQQRLYQQHPMGYQHPQPHNPYG</sequence>
<protein>
    <submittedName>
        <fullName evidence="2">Uncharacterized protein</fullName>
    </submittedName>
</protein>
<feature type="region of interest" description="Disordered" evidence="1">
    <location>
        <begin position="1"/>
        <end position="105"/>
    </location>
</feature>
<organism evidence="2 3">
    <name type="scientific">Clohesyomyces aquaticus</name>
    <dbReference type="NCBI Taxonomy" id="1231657"/>
    <lineage>
        <taxon>Eukaryota</taxon>
        <taxon>Fungi</taxon>
        <taxon>Dikarya</taxon>
        <taxon>Ascomycota</taxon>
        <taxon>Pezizomycotina</taxon>
        <taxon>Dothideomycetes</taxon>
        <taxon>Pleosporomycetidae</taxon>
        <taxon>Pleosporales</taxon>
        <taxon>Lindgomycetaceae</taxon>
        <taxon>Clohesyomyces</taxon>
    </lineage>
</organism>
<comment type="caution">
    <text evidence="2">The sequence shown here is derived from an EMBL/GenBank/DDBJ whole genome shotgun (WGS) entry which is preliminary data.</text>
</comment>